<accession>B4D2D3</accession>
<dbReference type="Gene3D" id="3.10.180.10">
    <property type="entry name" value="2,3-Dihydroxybiphenyl 1,2-Dioxygenase, domain 1"/>
    <property type="match status" value="1"/>
</dbReference>
<protein>
    <recommendedName>
        <fullName evidence="3">VOC domain-containing protein</fullName>
    </recommendedName>
</protein>
<evidence type="ECO:0008006" key="3">
    <source>
        <dbReference type="Google" id="ProtNLM"/>
    </source>
</evidence>
<comment type="caution">
    <text evidence="1">The sequence shown here is derived from an EMBL/GenBank/DDBJ whole genome shotgun (WGS) entry which is preliminary data.</text>
</comment>
<name>B4D2D3_9BACT</name>
<evidence type="ECO:0000313" key="2">
    <source>
        <dbReference type="Proteomes" id="UP000005824"/>
    </source>
</evidence>
<dbReference type="AlphaFoldDB" id="B4D2D3"/>
<dbReference type="SUPFAM" id="SSF54593">
    <property type="entry name" value="Glyoxalase/Bleomycin resistance protein/Dihydroxybiphenyl dioxygenase"/>
    <property type="match status" value="1"/>
</dbReference>
<dbReference type="Proteomes" id="UP000005824">
    <property type="component" value="Unassembled WGS sequence"/>
</dbReference>
<sequence>MISLTSLPADAEPETDEELNGAVAANPSCYSVTIFTQRWKEVRDFYVDILNARVLSERTDRYCEMDLGGIPLTVRRCEHGEMVSYFHLYVSMKNRDAVLGELRRRGIIVTTVGPYTNFRDPEGRVIKLSEEKTIVS</sequence>
<dbReference type="RefSeq" id="WP_006980383.1">
    <property type="nucleotide sequence ID" value="NZ_ABVL01000008.1"/>
</dbReference>
<proteinExistence type="predicted"/>
<reference evidence="1 2" key="1">
    <citation type="journal article" date="2011" name="J. Bacteriol.">
        <title>Genome sequence of Chthoniobacter flavus Ellin428, an aerobic heterotrophic soil bacterium.</title>
        <authorList>
            <person name="Kant R."/>
            <person name="van Passel M.W."/>
            <person name="Palva A."/>
            <person name="Lucas S."/>
            <person name="Lapidus A."/>
            <person name="Glavina Del Rio T."/>
            <person name="Dalin E."/>
            <person name="Tice H."/>
            <person name="Bruce D."/>
            <person name="Goodwin L."/>
            <person name="Pitluck S."/>
            <person name="Larimer F.W."/>
            <person name="Land M.L."/>
            <person name="Hauser L."/>
            <person name="Sangwan P."/>
            <person name="de Vos W.M."/>
            <person name="Janssen P.H."/>
            <person name="Smidt H."/>
        </authorList>
    </citation>
    <scope>NUCLEOTIDE SEQUENCE [LARGE SCALE GENOMIC DNA]</scope>
    <source>
        <strain evidence="1 2">Ellin428</strain>
    </source>
</reference>
<dbReference type="EMBL" id="ABVL01000008">
    <property type="protein sequence ID" value="EDY19373.1"/>
    <property type="molecule type" value="Genomic_DNA"/>
</dbReference>
<dbReference type="InParanoid" id="B4D2D3"/>
<evidence type="ECO:0000313" key="1">
    <source>
        <dbReference type="EMBL" id="EDY19373.1"/>
    </source>
</evidence>
<keyword evidence="2" id="KW-1185">Reference proteome</keyword>
<organism evidence="1 2">
    <name type="scientific">Chthoniobacter flavus Ellin428</name>
    <dbReference type="NCBI Taxonomy" id="497964"/>
    <lineage>
        <taxon>Bacteria</taxon>
        <taxon>Pseudomonadati</taxon>
        <taxon>Verrucomicrobiota</taxon>
        <taxon>Spartobacteria</taxon>
        <taxon>Chthoniobacterales</taxon>
        <taxon>Chthoniobacteraceae</taxon>
        <taxon>Chthoniobacter</taxon>
    </lineage>
</organism>
<dbReference type="InterPro" id="IPR029068">
    <property type="entry name" value="Glyas_Bleomycin-R_OHBP_Dase"/>
</dbReference>
<gene>
    <name evidence="1" type="ORF">CfE428DRAFT_3058</name>
</gene>